<dbReference type="EMBL" id="QXDJ01000002">
    <property type="protein sequence ID" value="RII35509.1"/>
    <property type="molecule type" value="Genomic_DNA"/>
</dbReference>
<evidence type="ECO:0000313" key="4">
    <source>
        <dbReference type="Proteomes" id="UP000265930"/>
    </source>
</evidence>
<dbReference type="PANTHER" id="PTHR11709">
    <property type="entry name" value="MULTI-COPPER OXIDASE"/>
    <property type="match status" value="1"/>
</dbReference>
<dbReference type="AlphaFoldDB" id="A0A399IT64"/>
<protein>
    <submittedName>
        <fullName evidence="3">Copper oxidase</fullName>
    </submittedName>
</protein>
<dbReference type="GO" id="GO:0005507">
    <property type="term" value="F:copper ion binding"/>
    <property type="evidence" value="ECO:0007669"/>
    <property type="project" value="InterPro"/>
</dbReference>
<dbReference type="Pfam" id="PF07731">
    <property type="entry name" value="Cu-oxidase_2"/>
    <property type="match status" value="1"/>
</dbReference>
<evidence type="ECO:0000313" key="3">
    <source>
        <dbReference type="EMBL" id="RII35509.1"/>
    </source>
</evidence>
<dbReference type="SUPFAM" id="SSF49503">
    <property type="entry name" value="Cupredoxins"/>
    <property type="match status" value="2"/>
</dbReference>
<comment type="caution">
    <text evidence="3">The sequence shown here is derived from an EMBL/GenBank/DDBJ whole genome shotgun (WGS) entry which is preliminary data.</text>
</comment>
<evidence type="ECO:0000259" key="2">
    <source>
        <dbReference type="Pfam" id="PF07732"/>
    </source>
</evidence>
<dbReference type="RefSeq" id="WP_119366530.1">
    <property type="nucleotide sequence ID" value="NZ_QXDJ01000002.1"/>
</dbReference>
<dbReference type="InterPro" id="IPR011706">
    <property type="entry name" value="Cu-oxidase_C"/>
</dbReference>
<dbReference type="InterPro" id="IPR008972">
    <property type="entry name" value="Cupredoxin"/>
</dbReference>
<dbReference type="CDD" id="cd13860">
    <property type="entry name" value="CuRO_1_2dMco_1"/>
    <property type="match status" value="1"/>
</dbReference>
<feature type="domain" description="Plastocyanin-like" evidence="1">
    <location>
        <begin position="172"/>
        <end position="281"/>
    </location>
</feature>
<reference evidence="3 4" key="1">
    <citation type="submission" date="2018-08" db="EMBL/GenBank/DDBJ databases">
        <title>Genome of Clostridium chromiireducens C1, DSM12136.</title>
        <authorList>
            <person name="Xing M."/>
            <person name="Wei Y."/>
            <person name="Ang E.L."/>
            <person name="Zhao H."/>
            <person name="Zhang Y."/>
        </authorList>
    </citation>
    <scope>NUCLEOTIDE SEQUENCE [LARGE SCALE GENOMIC DNA]</scope>
    <source>
        <strain evidence="3 4">C1</strain>
    </source>
</reference>
<feature type="domain" description="Plastocyanin-like" evidence="2">
    <location>
        <begin position="39"/>
        <end position="141"/>
    </location>
</feature>
<gene>
    <name evidence="3" type="ORF">D2A34_10005</name>
</gene>
<dbReference type="InterPro" id="IPR011707">
    <property type="entry name" value="Cu-oxidase-like_N"/>
</dbReference>
<proteinExistence type="predicted"/>
<name>A0A399IT64_9CLOT</name>
<dbReference type="InterPro" id="IPR045087">
    <property type="entry name" value="Cu-oxidase_fam"/>
</dbReference>
<organism evidence="3 4">
    <name type="scientific">Clostridium chromiireducens</name>
    <dbReference type="NCBI Taxonomy" id="225345"/>
    <lineage>
        <taxon>Bacteria</taxon>
        <taxon>Bacillati</taxon>
        <taxon>Bacillota</taxon>
        <taxon>Clostridia</taxon>
        <taxon>Eubacteriales</taxon>
        <taxon>Clostridiaceae</taxon>
        <taxon>Clostridium</taxon>
    </lineage>
</organism>
<dbReference type="Proteomes" id="UP000265930">
    <property type="component" value="Unassembled WGS sequence"/>
</dbReference>
<evidence type="ECO:0000259" key="1">
    <source>
        <dbReference type="Pfam" id="PF07731"/>
    </source>
</evidence>
<dbReference type="GO" id="GO:0016491">
    <property type="term" value="F:oxidoreductase activity"/>
    <property type="evidence" value="ECO:0007669"/>
    <property type="project" value="InterPro"/>
</dbReference>
<sequence length="297" mass="33470">MVITPDIPTLKYTIENGIKCFKLVAEPVNQEILPGVFIKGWGYNGSIPGPTIQVYPGDYVNIRVINHLSEATSIHWHGLNVPNVMDGVPDVEPSPRIEPGYYFDYHFRITNPPGTHMYHSHVNVAKQDMLGLLGGFVILNPHERNVNKDYLLLMQEWSLIGLDKGKKVEPGQYNLKPFAMDFNMFTINGKSFPSTTPMPVEYDDIVRLRLGAIQINHHPMHIHGHQFLVEKADGNPIADNDRILKNTILVAAGETWDVLFKANNPGIWPFHCHISHHVSNNFTDGTGGMFTTLVYKL</sequence>
<accession>A0A399IT64</accession>
<dbReference type="Gene3D" id="2.60.40.420">
    <property type="entry name" value="Cupredoxins - blue copper proteins"/>
    <property type="match status" value="2"/>
</dbReference>
<dbReference type="CDD" id="cd04202">
    <property type="entry name" value="CuRO_D2_2dMcoN_like"/>
    <property type="match status" value="1"/>
</dbReference>
<dbReference type="Pfam" id="PF07732">
    <property type="entry name" value="Cu-oxidase_3"/>
    <property type="match status" value="1"/>
</dbReference>